<dbReference type="PROSITE" id="PS51760">
    <property type="entry name" value="GH10_2"/>
    <property type="match status" value="2"/>
</dbReference>
<reference evidence="8" key="1">
    <citation type="journal article" date="2024" name="IScience">
        <title>Strigolactones Initiate the Formation of Haustorium-like Structures in Castilleja.</title>
        <authorList>
            <person name="Buerger M."/>
            <person name="Peterson D."/>
            <person name="Chory J."/>
        </authorList>
    </citation>
    <scope>NUCLEOTIDE SEQUENCE [LARGE SCALE GENOMIC DNA]</scope>
</reference>
<keyword evidence="3" id="KW-0378">Hydrolase</keyword>
<dbReference type="InterPro" id="IPR044846">
    <property type="entry name" value="GH10"/>
</dbReference>
<dbReference type="GO" id="GO:0031176">
    <property type="term" value="F:endo-1,4-beta-xylanase activity"/>
    <property type="evidence" value="ECO:0007669"/>
    <property type="project" value="UniProtKB-ARBA"/>
</dbReference>
<gene>
    <name evidence="7" type="ORF">CASFOL_021738</name>
</gene>
<dbReference type="Gene3D" id="2.60.120.260">
    <property type="entry name" value="Galactose-binding domain-like"/>
    <property type="match status" value="2"/>
</dbReference>
<dbReference type="SMART" id="SM00633">
    <property type="entry name" value="Glyco_10"/>
    <property type="match status" value="1"/>
</dbReference>
<dbReference type="Pfam" id="PF02018">
    <property type="entry name" value="CBM_4_9"/>
    <property type="match status" value="2"/>
</dbReference>
<feature type="domain" description="GH10" evidence="6">
    <location>
        <begin position="200"/>
        <end position="526"/>
    </location>
</feature>
<dbReference type="GO" id="GO:0000272">
    <property type="term" value="P:polysaccharide catabolic process"/>
    <property type="evidence" value="ECO:0007669"/>
    <property type="project" value="UniProtKB-KW"/>
</dbReference>
<evidence type="ECO:0000313" key="8">
    <source>
        <dbReference type="Proteomes" id="UP001632038"/>
    </source>
</evidence>
<evidence type="ECO:0000256" key="5">
    <source>
        <dbReference type="ARBA" id="ARBA00023326"/>
    </source>
</evidence>
<dbReference type="InterPro" id="IPR003305">
    <property type="entry name" value="CenC_carb-bd"/>
</dbReference>
<keyword evidence="2" id="KW-0677">Repeat</keyword>
<name>A0ABD3D040_9LAMI</name>
<keyword evidence="8" id="KW-1185">Reference proteome</keyword>
<evidence type="ECO:0000256" key="4">
    <source>
        <dbReference type="ARBA" id="ARBA00023277"/>
    </source>
</evidence>
<dbReference type="EMBL" id="JAVIJP010000028">
    <property type="protein sequence ID" value="KAL3634684.1"/>
    <property type="molecule type" value="Genomic_DNA"/>
</dbReference>
<evidence type="ECO:0000259" key="6">
    <source>
        <dbReference type="PROSITE" id="PS51760"/>
    </source>
</evidence>
<dbReference type="Gene3D" id="3.20.20.80">
    <property type="entry name" value="Glycosidases"/>
    <property type="match status" value="2"/>
</dbReference>
<dbReference type="SUPFAM" id="SSF51445">
    <property type="entry name" value="(Trans)glycosidases"/>
    <property type="match status" value="2"/>
</dbReference>
<evidence type="ECO:0000256" key="1">
    <source>
        <dbReference type="ARBA" id="ARBA00007495"/>
    </source>
</evidence>
<dbReference type="InterPro" id="IPR001000">
    <property type="entry name" value="GH10_dom"/>
</dbReference>
<proteinExistence type="inferred from homology"/>
<dbReference type="Pfam" id="PF00331">
    <property type="entry name" value="Glyco_hydro_10"/>
    <property type="match status" value="2"/>
</dbReference>
<dbReference type="InterPro" id="IPR008979">
    <property type="entry name" value="Galactose-bd-like_sf"/>
</dbReference>
<dbReference type="SUPFAM" id="SSF49785">
    <property type="entry name" value="Galactose-binding domain-like"/>
    <property type="match status" value="2"/>
</dbReference>
<comment type="similarity">
    <text evidence="1">Belongs to the glycosyl hydrolase 10 (cellulase F) family.</text>
</comment>
<sequence length="1159" mass="131699">MSSCLQSYAVPYDYSYTPDCLAKPLKPQYNGGIVVNPELNEGLTGWTTLGDAKIKHAKSNDGNNYIVASNRNQSFHSFTQTFDLETGKLYTFSAWLQLSHGNEEVTAILKTKTSNEIAGRIMAQSGCWSMLKGGFVANASEPAQLVFESHNTEVDIWADSISLQPFTQEEWISHQEQNTEKVRKTKVKFQVVDQHGHPIPNATVSIRQRNSNFPIGMAINNNILNNTAYQNWFMSRFKYTVFTNELNWYSTEPSRDNENYSIPDALVIFAESHGVAIRGHSVFWDDPKHQPYWVNKLSNDDLEITSHQHIFSAMDRYKGRIFHWEIMNENLHFDFFESKLGYDASAMFYQEALHIDLETMPFLNEYNTIEYKGDGASSPYKYLQKINDMRKQGYYGRLGIGLESHFSPWNLDLAYVRSAIDQLASAKLPIWATEMDVSPGRNQMTSKPTSDFGLSLLERARTPSIPNNIFGASYLEQILNELHSHAAVQGIMIWAPWSPGRCNRRRMCLVDNNFTNLPAGHVVDRFISRLTYADDVISVTTDSNGFYQGSLYHGEYEVKIGHPNGVRFSELRQIDVVPEETNGSIHRFMINKWQSFSILFCLQSYAVPYDYSYTPECLAKPLRPQYNGGIVVNPELNEGLTGWTTFGDTKIKHAKSKDGNNYIVASNRNQSFHSVTQTFDLETGKLYTFSAWLQLSHGNEEVTAILKTKTSNETVGSIRAQSGCWSMLKGGFVPNASEPAQLVFESHNIEVDIYADSISLQPFTQEEWTSHQEQSTENVRKTKVKFQAVDQHGHPIPNATISIRQSNTNFPIGVAINNNILNNNAYQNWFSSRFKYTVFENELKWYSNEKNRGSEDYSTSDALVRFAQSHGVAIRGHNVFWDDPKYQPYWVGGLSTNDLWTAANKRINSVMNKYKGQLFHWDVVNENLHFNFLESKLGYNASTNFYQKANQIDGRTTPFLNEFNTIESKGDGASSPYKYLQKINDLRKQGYKGPLGIGLESHFPSSGLDLAYVRSAIDQLASTRLPIWITELDVQSGPNQAWYLEQLLNELHSHQAVQGIMIWAAWSPGGCYRMCLTDNKFNNLATGNVVDRFRSRLTYADDVISATTDSNGYYQGSLYHGEYDVKISHPNGVQFSESRQVNVVPEETTGSIHRFTINV</sequence>
<evidence type="ECO:0000256" key="3">
    <source>
        <dbReference type="ARBA" id="ARBA00022801"/>
    </source>
</evidence>
<dbReference type="InterPro" id="IPR017853">
    <property type="entry name" value="GH"/>
</dbReference>
<dbReference type="PANTHER" id="PTHR31490">
    <property type="entry name" value="GLYCOSYL HYDROLASE"/>
    <property type="match status" value="1"/>
</dbReference>
<comment type="caution">
    <text evidence="7">The sequence shown here is derived from an EMBL/GenBank/DDBJ whole genome shotgun (WGS) entry which is preliminary data.</text>
</comment>
<dbReference type="PANTHER" id="PTHR31490:SF2">
    <property type="entry name" value="GLYCOSYL HYDROLASE FAMILY 10 PROTEIN"/>
    <property type="match status" value="1"/>
</dbReference>
<evidence type="ECO:0000313" key="7">
    <source>
        <dbReference type="EMBL" id="KAL3634684.1"/>
    </source>
</evidence>
<keyword evidence="4" id="KW-0119">Carbohydrate metabolism</keyword>
<dbReference type="Proteomes" id="UP001632038">
    <property type="component" value="Unassembled WGS sequence"/>
</dbReference>
<keyword evidence="5" id="KW-0624">Polysaccharide degradation</keyword>
<evidence type="ECO:0000256" key="2">
    <source>
        <dbReference type="ARBA" id="ARBA00022737"/>
    </source>
</evidence>
<dbReference type="AlphaFoldDB" id="A0ABD3D040"/>
<organism evidence="7 8">
    <name type="scientific">Castilleja foliolosa</name>
    <dbReference type="NCBI Taxonomy" id="1961234"/>
    <lineage>
        <taxon>Eukaryota</taxon>
        <taxon>Viridiplantae</taxon>
        <taxon>Streptophyta</taxon>
        <taxon>Embryophyta</taxon>
        <taxon>Tracheophyta</taxon>
        <taxon>Spermatophyta</taxon>
        <taxon>Magnoliopsida</taxon>
        <taxon>eudicotyledons</taxon>
        <taxon>Gunneridae</taxon>
        <taxon>Pentapetalae</taxon>
        <taxon>asterids</taxon>
        <taxon>lamiids</taxon>
        <taxon>Lamiales</taxon>
        <taxon>Orobanchaceae</taxon>
        <taxon>Pedicularideae</taxon>
        <taxon>Castillejinae</taxon>
        <taxon>Castilleja</taxon>
    </lineage>
</organism>
<accession>A0ABD3D040</accession>
<feature type="domain" description="GH10" evidence="6">
    <location>
        <begin position="797"/>
        <end position="1092"/>
    </location>
</feature>
<protein>
    <recommendedName>
        <fullName evidence="6">GH10 domain-containing protein</fullName>
    </recommendedName>
</protein>